<protein>
    <submittedName>
        <fullName evidence="1">Uncharacterized protein</fullName>
    </submittedName>
</protein>
<evidence type="ECO:0000313" key="2">
    <source>
        <dbReference type="Proteomes" id="UP000188605"/>
    </source>
</evidence>
<accession>A0ACC8X8S8</accession>
<dbReference type="Proteomes" id="UP000188605">
    <property type="component" value="Unassembled WGS sequence"/>
</dbReference>
<evidence type="ECO:0000313" key="1">
    <source>
        <dbReference type="EMBL" id="ONI38538.1"/>
    </source>
</evidence>
<reference evidence="1" key="1">
    <citation type="submission" date="2016-08" db="EMBL/GenBank/DDBJ databases">
        <authorList>
            <person name="Ngugi D.K."/>
            <person name="Miyake S."/>
            <person name="Stingl U."/>
        </authorList>
    </citation>
    <scope>NUCLEOTIDE SEQUENCE</scope>
    <source>
        <strain evidence="1">SCG-B11WGA-EpuloA1</strain>
    </source>
</reference>
<proteinExistence type="predicted"/>
<dbReference type="EMBL" id="LJDB01000085">
    <property type="protein sequence ID" value="ONI38538.1"/>
    <property type="molecule type" value="Genomic_DNA"/>
</dbReference>
<name>A0ACC8X8S8_9FIRM</name>
<gene>
    <name evidence="1" type="ORF">AN396_10440</name>
</gene>
<organism evidence="1 2">
    <name type="scientific">Candidatus Epulonipiscium fishelsonii</name>
    <dbReference type="NCBI Taxonomy" id="77094"/>
    <lineage>
        <taxon>Bacteria</taxon>
        <taxon>Bacillati</taxon>
        <taxon>Bacillota</taxon>
        <taxon>Clostridia</taxon>
        <taxon>Lachnospirales</taxon>
        <taxon>Lachnospiraceae</taxon>
        <taxon>Candidatus Epulonipiscium</taxon>
    </lineage>
</organism>
<sequence>MKAIKVVKPFQIEIVDVPKPTITSDNDVIIKITSGGICGSDVQIYNGTNSLATYPRVIGHEFGGIVEAVGDGVTNVKIGDKVAVDPVLSCGQCYACSQNRSNVCSTLKAMGVHVDGGFAEYVKVPQENVYKFSKDFDSSLLCTVEPYTIGMQINNRLRITGEDQVLVMGCGPIGITIMQVAKSRGAKVVMSDILPKRLQTAKELGADETILVWKEDLEERINQLTNGEGMPVVIDAVCIPATFKQSIELASPAGRVGVIGLKNIPAEISVADITKKELDLIGSRLNNKCFPSVIESFENGTLDPRTIKTAEFNFMDVQKAFDLIISDPEKVLKVTLNF</sequence>
<comment type="caution">
    <text evidence="1">The sequence shown here is derived from an EMBL/GenBank/DDBJ whole genome shotgun (WGS) entry which is preliminary data.</text>
</comment>
<keyword evidence="2" id="KW-1185">Reference proteome</keyword>